<name>A0ABP7GAK1_9ACTN</name>
<evidence type="ECO:0000313" key="1">
    <source>
        <dbReference type="EMBL" id="GAA3760013.1"/>
    </source>
</evidence>
<reference evidence="2" key="1">
    <citation type="journal article" date="2019" name="Int. J. Syst. Evol. Microbiol.">
        <title>The Global Catalogue of Microorganisms (GCM) 10K type strain sequencing project: providing services to taxonomists for standard genome sequencing and annotation.</title>
        <authorList>
            <consortium name="The Broad Institute Genomics Platform"/>
            <consortium name="The Broad Institute Genome Sequencing Center for Infectious Disease"/>
            <person name="Wu L."/>
            <person name="Ma J."/>
        </authorList>
    </citation>
    <scope>NUCLEOTIDE SEQUENCE [LARGE SCALE GENOMIC DNA]</scope>
    <source>
        <strain evidence="2">JCM 17137</strain>
    </source>
</reference>
<evidence type="ECO:0008006" key="3">
    <source>
        <dbReference type="Google" id="ProtNLM"/>
    </source>
</evidence>
<dbReference type="EMBL" id="BAABDD010000030">
    <property type="protein sequence ID" value="GAA3760013.1"/>
    <property type="molecule type" value="Genomic_DNA"/>
</dbReference>
<gene>
    <name evidence="1" type="ORF">GCM10022402_42420</name>
</gene>
<evidence type="ECO:0000313" key="2">
    <source>
        <dbReference type="Proteomes" id="UP001500908"/>
    </source>
</evidence>
<dbReference type="Proteomes" id="UP001500908">
    <property type="component" value="Unassembled WGS sequence"/>
</dbReference>
<comment type="caution">
    <text evidence="1">The sequence shown here is derived from an EMBL/GenBank/DDBJ whole genome shotgun (WGS) entry which is preliminary data.</text>
</comment>
<protein>
    <recommendedName>
        <fullName evidence="3">DUF4145 domain-containing protein</fullName>
    </recommendedName>
</protein>
<keyword evidence="2" id="KW-1185">Reference proteome</keyword>
<organism evidence="1 2">
    <name type="scientific">Salinactinospora qingdaonensis</name>
    <dbReference type="NCBI Taxonomy" id="702744"/>
    <lineage>
        <taxon>Bacteria</taxon>
        <taxon>Bacillati</taxon>
        <taxon>Actinomycetota</taxon>
        <taxon>Actinomycetes</taxon>
        <taxon>Streptosporangiales</taxon>
        <taxon>Nocardiopsidaceae</taxon>
        <taxon>Salinactinospora</taxon>
    </lineage>
</organism>
<dbReference type="RefSeq" id="WP_344975362.1">
    <property type="nucleotide sequence ID" value="NZ_BAABDD010000030.1"/>
</dbReference>
<sequence length="279" mass="31199">MFPLDTKTTERLAKVIVDIEGPYERKGWQIAELLRSASWPDAPEYDGSPRVPWLAELLEERRDDRGAVERLLCRVCDPLEYEDGMASAKDFQQVVNAKLEHEGLAVSYVEGRPVLGEVGADGATPVHSAPPDLERRLRALISDDATAEMQVRRANETQLCEHIGAHTMAIIGIGSLVEGLLLAVLIEHDAEARNNRFISGKGKPVHTDQPSLALLIDTVRAKGWIQLDATKFIHHVRDFRNYIHPRKELAEQPDFDADSVGLCWAPVHAILNDLEQQLR</sequence>
<accession>A0ABP7GAK1</accession>
<proteinExistence type="predicted"/>